<dbReference type="Proteomes" id="UP001596398">
    <property type="component" value="Unassembled WGS sequence"/>
</dbReference>
<sequence length="60" mass="6501">MTHDMPESPTQDVDSPETAPEAAELTVEAYETDEGVVFYDAAEPTAWLQAGTAVRLDEMA</sequence>
<dbReference type="Pfam" id="PF24018">
    <property type="entry name" value="DUF7331"/>
    <property type="match status" value="1"/>
</dbReference>
<feature type="region of interest" description="Disordered" evidence="1">
    <location>
        <begin position="1"/>
        <end position="22"/>
    </location>
</feature>
<name>A0ABD5ZRD2_9EURY</name>
<keyword evidence="3" id="KW-1185">Reference proteome</keyword>
<protein>
    <submittedName>
        <fullName evidence="2">Uncharacterized protein</fullName>
    </submittedName>
</protein>
<dbReference type="GeneID" id="79267566"/>
<comment type="caution">
    <text evidence="2">The sequence shown here is derived from an EMBL/GenBank/DDBJ whole genome shotgun (WGS) entry which is preliminary data.</text>
</comment>
<accession>A0ABD5ZRD2</accession>
<dbReference type="AlphaFoldDB" id="A0ABD5ZRD2"/>
<proteinExistence type="predicted"/>
<gene>
    <name evidence="2" type="ORF">ACFQJ4_11115</name>
</gene>
<evidence type="ECO:0000313" key="3">
    <source>
        <dbReference type="Proteomes" id="UP001596398"/>
    </source>
</evidence>
<dbReference type="EMBL" id="JBHTAP010000001">
    <property type="protein sequence ID" value="MFC7235867.1"/>
    <property type="molecule type" value="Genomic_DNA"/>
</dbReference>
<dbReference type="RefSeq" id="WP_276234006.1">
    <property type="nucleotide sequence ID" value="NZ_CP119802.1"/>
</dbReference>
<evidence type="ECO:0000313" key="2">
    <source>
        <dbReference type="EMBL" id="MFC7235867.1"/>
    </source>
</evidence>
<organism evidence="2 3">
    <name type="scientific">Halosegnis marinus</name>
    <dbReference type="NCBI Taxonomy" id="3034023"/>
    <lineage>
        <taxon>Archaea</taxon>
        <taxon>Methanobacteriati</taxon>
        <taxon>Methanobacteriota</taxon>
        <taxon>Stenosarchaea group</taxon>
        <taxon>Halobacteria</taxon>
        <taxon>Halobacteriales</taxon>
        <taxon>Natronomonadaceae</taxon>
        <taxon>Halosegnis</taxon>
    </lineage>
</organism>
<evidence type="ECO:0000256" key="1">
    <source>
        <dbReference type="SAM" id="MobiDB-lite"/>
    </source>
</evidence>
<reference evidence="2 3" key="1">
    <citation type="journal article" date="2019" name="Int. J. Syst. Evol. Microbiol.">
        <title>The Global Catalogue of Microorganisms (GCM) 10K type strain sequencing project: providing services to taxonomists for standard genome sequencing and annotation.</title>
        <authorList>
            <consortium name="The Broad Institute Genomics Platform"/>
            <consortium name="The Broad Institute Genome Sequencing Center for Infectious Disease"/>
            <person name="Wu L."/>
            <person name="Ma J."/>
        </authorList>
    </citation>
    <scope>NUCLEOTIDE SEQUENCE [LARGE SCALE GENOMIC DNA]</scope>
    <source>
        <strain evidence="2 3">DT85</strain>
    </source>
</reference>
<dbReference type="InterPro" id="IPR055755">
    <property type="entry name" value="DUF7331"/>
</dbReference>